<dbReference type="Gene3D" id="3.40.50.300">
    <property type="entry name" value="P-loop containing nucleotide triphosphate hydrolases"/>
    <property type="match status" value="1"/>
</dbReference>
<dbReference type="AlphaFoldDB" id="A0A9Q3YMP7"/>
<dbReference type="EMBL" id="JAJGNA010000011">
    <property type="protein sequence ID" value="MCC4309059.1"/>
    <property type="molecule type" value="Genomic_DNA"/>
</dbReference>
<dbReference type="InterPro" id="IPR027417">
    <property type="entry name" value="P-loop_NTPase"/>
</dbReference>
<accession>A0A9Q3YMP7</accession>
<keyword evidence="3" id="KW-1185">Reference proteome</keyword>
<protein>
    <recommendedName>
        <fullName evidence="4">Translesion DNA synthesis-associated protein ImuA</fullName>
    </recommendedName>
</protein>
<proteinExistence type="predicted"/>
<feature type="compositionally biased region" description="Pro residues" evidence="1">
    <location>
        <begin position="232"/>
        <end position="248"/>
    </location>
</feature>
<gene>
    <name evidence="2" type="ORF">LL252_10800</name>
</gene>
<feature type="region of interest" description="Disordered" evidence="1">
    <location>
        <begin position="210"/>
        <end position="248"/>
    </location>
</feature>
<dbReference type="RefSeq" id="WP_204428710.1">
    <property type="nucleotide sequence ID" value="NZ_JADDOL010000009.1"/>
</dbReference>
<reference evidence="2" key="1">
    <citation type="submission" date="2021-10" db="EMBL/GenBank/DDBJ databases">
        <title>The diversity and Nitrogen Metabolism of Culturable Nitrate-Utilizing Bacteria Within the Oxygen Minimum Zone of the Changjiang (Yangtze River)Estuary.</title>
        <authorList>
            <person name="Zhang D."/>
            <person name="Zheng J."/>
            <person name="Liu S."/>
            <person name="He W."/>
        </authorList>
    </citation>
    <scope>NUCLEOTIDE SEQUENCE</scope>
    <source>
        <strain evidence="2">FXH-223</strain>
    </source>
</reference>
<dbReference type="SUPFAM" id="SSF52540">
    <property type="entry name" value="P-loop containing nucleoside triphosphate hydrolases"/>
    <property type="match status" value="1"/>
</dbReference>
<feature type="compositionally biased region" description="Low complexity" evidence="1">
    <location>
        <begin position="213"/>
        <end position="224"/>
    </location>
</feature>
<sequence>MSSASLQQLLARRDTWWGRDPDGAAHGGRPTGFAALDRLLSLGGWPRHGLVELLCPLPCPPLLHLVLPLLAGDEPGARLIANPPERPSADTLARAGVPLAQLLVLRGERDGLLRACYEAAASDALSLLLLWAPGGALPTGTLRRLHLGAQQGRCLLMLARPRRAARQPSPAPLRLALDCPAPGELTVTVHKQPGGRPGDQCRLSVLPEHLRRAPPATATLPALTRRPRPALVAPPPRLPAPPPPELRP</sequence>
<dbReference type="Proteomes" id="UP001108027">
    <property type="component" value="Unassembled WGS sequence"/>
</dbReference>
<comment type="caution">
    <text evidence="2">The sequence shown here is derived from an EMBL/GenBank/DDBJ whole genome shotgun (WGS) entry which is preliminary data.</text>
</comment>
<evidence type="ECO:0000313" key="2">
    <source>
        <dbReference type="EMBL" id="MCC4309059.1"/>
    </source>
</evidence>
<evidence type="ECO:0000313" key="3">
    <source>
        <dbReference type="Proteomes" id="UP001108027"/>
    </source>
</evidence>
<evidence type="ECO:0008006" key="4">
    <source>
        <dbReference type="Google" id="ProtNLM"/>
    </source>
</evidence>
<organism evidence="2 3">
    <name type="scientific">Alloalcanivorax marinus</name>
    <dbReference type="NCBI Taxonomy" id="1177169"/>
    <lineage>
        <taxon>Bacteria</taxon>
        <taxon>Pseudomonadati</taxon>
        <taxon>Pseudomonadota</taxon>
        <taxon>Gammaproteobacteria</taxon>
        <taxon>Oceanospirillales</taxon>
        <taxon>Alcanivoracaceae</taxon>
        <taxon>Alloalcanivorax</taxon>
    </lineage>
</organism>
<evidence type="ECO:0000256" key="1">
    <source>
        <dbReference type="SAM" id="MobiDB-lite"/>
    </source>
</evidence>
<name>A0A9Q3YMP7_9GAMM</name>